<accession>G3TNM7</accession>
<evidence type="ECO:0000256" key="12">
    <source>
        <dbReference type="PROSITE-ProRule" id="PRU00024"/>
    </source>
</evidence>
<dbReference type="FunFam" id="3.30.160.60:FF:000386">
    <property type="entry name" value="Tripartite motif-containing 5 (Predicted)"/>
    <property type="match status" value="1"/>
</dbReference>
<evidence type="ECO:0000256" key="2">
    <source>
        <dbReference type="ARBA" id="ARBA00004496"/>
    </source>
</evidence>
<dbReference type="InterPro" id="IPR027370">
    <property type="entry name" value="Znf-RING_euk"/>
</dbReference>
<keyword evidence="11 13" id="KW-0175">Coiled coil</keyword>
<dbReference type="Pfam" id="PF00643">
    <property type="entry name" value="zf-B_box"/>
    <property type="match status" value="1"/>
</dbReference>
<dbReference type="STRING" id="9785.ENSLAFP00000016879"/>
<dbReference type="CDD" id="cd16591">
    <property type="entry name" value="RING-HC_TRIM5-like_C-IV"/>
    <property type="match status" value="1"/>
</dbReference>
<dbReference type="SMART" id="SM00184">
    <property type="entry name" value="RING"/>
    <property type="match status" value="1"/>
</dbReference>
<dbReference type="PROSITE" id="PS50119">
    <property type="entry name" value="ZF_BBOX"/>
    <property type="match status" value="1"/>
</dbReference>
<dbReference type="InterPro" id="IPR013083">
    <property type="entry name" value="Znf_RING/FYVE/PHD"/>
</dbReference>
<keyword evidence="10" id="KW-0862">Zinc</keyword>
<name>G3TNM7_LOXAF</name>
<reference evidence="17" key="3">
    <citation type="submission" date="2025-09" db="UniProtKB">
        <authorList>
            <consortium name="Ensembl"/>
        </authorList>
    </citation>
    <scope>IDENTIFICATION</scope>
    <source>
        <strain evidence="17">Isolate ISIS603380</strain>
    </source>
</reference>
<dbReference type="PROSITE" id="PS50188">
    <property type="entry name" value="B302_SPRY"/>
    <property type="match status" value="1"/>
</dbReference>
<dbReference type="OMA" id="CITANNR"/>
<dbReference type="HOGENOM" id="CLU_013137_0_3_1"/>
<evidence type="ECO:0000256" key="8">
    <source>
        <dbReference type="ARBA" id="ARBA00022771"/>
    </source>
</evidence>
<dbReference type="InterPro" id="IPR001870">
    <property type="entry name" value="B30.2/SPRY"/>
</dbReference>
<evidence type="ECO:0000256" key="5">
    <source>
        <dbReference type="ARBA" id="ARBA00012483"/>
    </source>
</evidence>
<dbReference type="CDD" id="cd19761">
    <property type="entry name" value="Bbox2_TRIM5-like"/>
    <property type="match status" value="1"/>
</dbReference>
<comment type="catalytic activity">
    <reaction evidence="1">
        <text>S-ubiquitinyl-[E2 ubiquitin-conjugating enzyme]-L-cysteine + [acceptor protein]-L-lysine = [E2 ubiquitin-conjugating enzyme]-L-cysteine + N(6)-ubiquitinyl-[acceptor protein]-L-lysine.</text>
        <dbReference type="EC" id="2.3.2.27"/>
    </reaction>
</comment>
<dbReference type="GO" id="GO:0061630">
    <property type="term" value="F:ubiquitin protein ligase activity"/>
    <property type="evidence" value="ECO:0007669"/>
    <property type="project" value="UniProtKB-EC"/>
</dbReference>
<reference evidence="17" key="2">
    <citation type="submission" date="2025-08" db="UniProtKB">
        <authorList>
            <consortium name="Ensembl"/>
        </authorList>
    </citation>
    <scope>IDENTIFICATION</scope>
    <source>
        <strain evidence="17">Isolate ISIS603380</strain>
    </source>
</reference>
<dbReference type="PRINTS" id="PR01407">
    <property type="entry name" value="BUTYPHLNCDUF"/>
</dbReference>
<evidence type="ECO:0000256" key="4">
    <source>
        <dbReference type="ARBA" id="ARBA00008518"/>
    </source>
</evidence>
<evidence type="ECO:0000259" key="14">
    <source>
        <dbReference type="PROSITE" id="PS50089"/>
    </source>
</evidence>
<proteinExistence type="inferred from homology"/>
<protein>
    <recommendedName>
        <fullName evidence="5">RING-type E3 ubiquitin transferase</fullName>
        <ecNumber evidence="5">2.3.2.27</ecNumber>
    </recommendedName>
</protein>
<feature type="domain" description="B box-type" evidence="15">
    <location>
        <begin position="93"/>
        <end position="134"/>
    </location>
</feature>
<dbReference type="InterPro" id="IPR003877">
    <property type="entry name" value="SPRY_dom"/>
</dbReference>
<dbReference type="InterPro" id="IPR001841">
    <property type="entry name" value="Znf_RING"/>
</dbReference>
<dbReference type="InterPro" id="IPR043136">
    <property type="entry name" value="B30.2/SPRY_sf"/>
</dbReference>
<dbReference type="Gene3D" id="3.30.160.60">
    <property type="entry name" value="Classic Zinc Finger"/>
    <property type="match status" value="1"/>
</dbReference>
<dbReference type="EC" id="2.3.2.27" evidence="5"/>
<comment type="similarity">
    <text evidence="4">Belongs to the TRIM/RBCC family.</text>
</comment>
<dbReference type="SMART" id="SM00449">
    <property type="entry name" value="SPRY"/>
    <property type="match status" value="1"/>
</dbReference>
<evidence type="ECO:0000259" key="15">
    <source>
        <dbReference type="PROSITE" id="PS50119"/>
    </source>
</evidence>
<evidence type="ECO:0000256" key="13">
    <source>
        <dbReference type="SAM" id="Coils"/>
    </source>
</evidence>
<dbReference type="FunFam" id="3.30.40.10:FF:000144">
    <property type="entry name" value="Tripartite motif-containing 5 (Predicted)"/>
    <property type="match status" value="1"/>
</dbReference>
<feature type="domain" description="B30.2/SPRY" evidence="16">
    <location>
        <begin position="283"/>
        <end position="499"/>
    </location>
</feature>
<reference evidence="17 18" key="1">
    <citation type="submission" date="2009-06" db="EMBL/GenBank/DDBJ databases">
        <title>The Genome Sequence of Loxodonta africana (African elephant).</title>
        <authorList>
            <person name="Di Palma F."/>
            <person name="Heiman D."/>
            <person name="Young S."/>
            <person name="Johnson J."/>
            <person name="Lander E.S."/>
            <person name="Lindblad-Toh K."/>
        </authorList>
    </citation>
    <scope>NUCLEOTIDE SEQUENCE [LARGE SCALE GENOMIC DNA]</scope>
    <source>
        <strain evidence="17 18">Isolate ISIS603380</strain>
    </source>
</reference>
<dbReference type="Pfam" id="PF00622">
    <property type="entry name" value="SPRY"/>
    <property type="match status" value="1"/>
</dbReference>
<comment type="pathway">
    <text evidence="3">Protein modification; protein ubiquitination.</text>
</comment>
<dbReference type="SUPFAM" id="SSF57845">
    <property type="entry name" value="B-box zinc-binding domain"/>
    <property type="match status" value="1"/>
</dbReference>
<evidence type="ECO:0000256" key="11">
    <source>
        <dbReference type="ARBA" id="ARBA00023054"/>
    </source>
</evidence>
<sequence>MASAIVVKLQEEVTCPICLELLREPLSLDCGHSFCQACITVNSKTSMVSSEGESTCPMCRIKYQADNLRPNQHLANIVEKLREVKVSLEEKGQTGDVCERHGEKLLLFCKEDGKVICWLCERTEEHRGHHTFLVEEVAQKNQAKLKAALERLRMKQKKAEKLGADIREERASWKNQIETERQNVQAQFNQLRDILDSEEQCELQKLQKEKENIMDNLAEGENELAQESQLVEELVSDLEHQLQASSVEMLQGVNDIIKRSETFTVKRPKTFPKKPRRTFRAPDLRDILKVFRELTDVQCYWVDVTLNPVRASSNVVISADQRQVRVVHILNFNNSYQCDFSAFGVLGCQYFFSGKHYWEVDVSTKTAWILGVCCRTSDPRENWGSWFRLGSNANLQDVYSRYRPQHGYWVIGLRNQFEYNAFEDSSSLDPQVRTLFMAAPPHRVGVFLDYEAGTVSFFNVTNHGSLIYKFSQCCFSQRVSPYFNPCNCPAPMTLCPPSS</sequence>
<dbReference type="Gene3D" id="3.30.40.10">
    <property type="entry name" value="Zinc/RING finger domain, C3HC4 (zinc finger)"/>
    <property type="match status" value="1"/>
</dbReference>
<dbReference type="PROSITE" id="PS00518">
    <property type="entry name" value="ZF_RING_1"/>
    <property type="match status" value="1"/>
</dbReference>
<organism evidence="17 18">
    <name type="scientific">Loxodonta africana</name>
    <name type="common">African elephant</name>
    <dbReference type="NCBI Taxonomy" id="9785"/>
    <lineage>
        <taxon>Eukaryota</taxon>
        <taxon>Metazoa</taxon>
        <taxon>Chordata</taxon>
        <taxon>Craniata</taxon>
        <taxon>Vertebrata</taxon>
        <taxon>Euteleostomi</taxon>
        <taxon>Mammalia</taxon>
        <taxon>Eutheria</taxon>
        <taxon>Afrotheria</taxon>
        <taxon>Proboscidea</taxon>
        <taxon>Elephantidae</taxon>
        <taxon>Loxodonta</taxon>
    </lineage>
</organism>
<evidence type="ECO:0000256" key="1">
    <source>
        <dbReference type="ARBA" id="ARBA00000900"/>
    </source>
</evidence>
<comment type="subcellular location">
    <subcellularLocation>
        <location evidence="2">Cytoplasm</location>
    </subcellularLocation>
</comment>
<keyword evidence="18" id="KW-1185">Reference proteome</keyword>
<dbReference type="SUPFAM" id="SSF57850">
    <property type="entry name" value="RING/U-box"/>
    <property type="match status" value="1"/>
</dbReference>
<evidence type="ECO:0000259" key="16">
    <source>
        <dbReference type="PROSITE" id="PS50188"/>
    </source>
</evidence>
<dbReference type="SUPFAM" id="SSF49899">
    <property type="entry name" value="Concanavalin A-like lectins/glucanases"/>
    <property type="match status" value="1"/>
</dbReference>
<evidence type="ECO:0000256" key="3">
    <source>
        <dbReference type="ARBA" id="ARBA00004906"/>
    </source>
</evidence>
<dbReference type="PROSITE" id="PS50089">
    <property type="entry name" value="ZF_RING_2"/>
    <property type="match status" value="1"/>
</dbReference>
<dbReference type="PANTHER" id="PTHR24103">
    <property type="entry name" value="E3 UBIQUITIN-PROTEIN LIGASE TRIM"/>
    <property type="match status" value="1"/>
</dbReference>
<dbReference type="FunFam" id="2.60.120.920:FF:000023">
    <property type="entry name" value="Tripartite motif-containing 5 (Predicted)"/>
    <property type="match status" value="1"/>
</dbReference>
<evidence type="ECO:0000313" key="18">
    <source>
        <dbReference type="Proteomes" id="UP000007646"/>
    </source>
</evidence>
<evidence type="ECO:0000256" key="7">
    <source>
        <dbReference type="ARBA" id="ARBA00022723"/>
    </source>
</evidence>
<dbReference type="SMART" id="SM00336">
    <property type="entry name" value="BBOX"/>
    <property type="match status" value="1"/>
</dbReference>
<dbReference type="eggNOG" id="KOG2177">
    <property type="taxonomic scope" value="Eukaryota"/>
</dbReference>
<dbReference type="InterPro" id="IPR017907">
    <property type="entry name" value="Znf_RING_CS"/>
</dbReference>
<keyword evidence="9" id="KW-0833">Ubl conjugation pathway</keyword>
<dbReference type="Pfam" id="PF13445">
    <property type="entry name" value="zf-RING_UBOX"/>
    <property type="match status" value="1"/>
</dbReference>
<dbReference type="GO" id="GO:0008270">
    <property type="term" value="F:zinc ion binding"/>
    <property type="evidence" value="ECO:0007669"/>
    <property type="project" value="UniProtKB-KW"/>
</dbReference>
<keyword evidence="7" id="KW-0479">Metal-binding</keyword>
<dbReference type="AlphaFoldDB" id="G3TNM7"/>
<dbReference type="Ensembl" id="ENSLAFT00000021677.2">
    <property type="protein sequence ID" value="ENSLAFP00000016879.2"/>
    <property type="gene ID" value="ENSLAFG00000023177.2"/>
</dbReference>
<evidence type="ECO:0000313" key="17">
    <source>
        <dbReference type="Ensembl" id="ENSLAFP00000016879.2"/>
    </source>
</evidence>
<dbReference type="GeneTree" id="ENSGT00940000154647"/>
<dbReference type="InterPro" id="IPR000315">
    <property type="entry name" value="Znf_B-box"/>
</dbReference>
<dbReference type="Gene3D" id="2.60.120.920">
    <property type="match status" value="1"/>
</dbReference>
<feature type="domain" description="RING-type" evidence="14">
    <location>
        <begin position="15"/>
        <end position="60"/>
    </location>
</feature>
<evidence type="ECO:0000256" key="6">
    <source>
        <dbReference type="ARBA" id="ARBA00022490"/>
    </source>
</evidence>
<dbReference type="GO" id="GO:0005737">
    <property type="term" value="C:cytoplasm"/>
    <property type="evidence" value="ECO:0007669"/>
    <property type="project" value="UniProtKB-SubCell"/>
</dbReference>
<dbReference type="InterPro" id="IPR050143">
    <property type="entry name" value="TRIM/RBCC"/>
</dbReference>
<evidence type="ECO:0000256" key="9">
    <source>
        <dbReference type="ARBA" id="ARBA00022786"/>
    </source>
</evidence>
<dbReference type="Proteomes" id="UP000007646">
    <property type="component" value="Unassembled WGS sequence"/>
</dbReference>
<keyword evidence="6" id="KW-0963">Cytoplasm</keyword>
<dbReference type="InterPro" id="IPR003879">
    <property type="entry name" value="Butyrophylin_SPRY"/>
</dbReference>
<evidence type="ECO:0000256" key="10">
    <source>
        <dbReference type="ARBA" id="ARBA00022833"/>
    </source>
</evidence>
<dbReference type="InterPro" id="IPR013320">
    <property type="entry name" value="ConA-like_dom_sf"/>
</dbReference>
<feature type="coiled-coil region" evidence="13">
    <location>
        <begin position="135"/>
        <end position="237"/>
    </location>
</feature>
<keyword evidence="8 12" id="KW-0863">Zinc-finger</keyword>